<proteinExistence type="inferred from homology"/>
<evidence type="ECO:0000256" key="4">
    <source>
        <dbReference type="ARBA" id="ARBA00022980"/>
    </source>
</evidence>
<dbReference type="GO" id="GO:0022627">
    <property type="term" value="C:cytosolic small ribosomal subunit"/>
    <property type="evidence" value="ECO:0007669"/>
    <property type="project" value="UniProtKB-UniRule"/>
</dbReference>
<evidence type="ECO:0000313" key="7">
    <source>
        <dbReference type="EMBL" id="OGF41867.1"/>
    </source>
</evidence>
<dbReference type="NCBIfam" id="NF004123">
    <property type="entry name" value="PRK05610.1"/>
    <property type="match status" value="1"/>
</dbReference>
<evidence type="ECO:0000256" key="1">
    <source>
        <dbReference type="ARBA" id="ARBA00010254"/>
    </source>
</evidence>
<evidence type="ECO:0000256" key="2">
    <source>
        <dbReference type="ARBA" id="ARBA00022730"/>
    </source>
</evidence>
<dbReference type="HAMAP" id="MF_01345_B">
    <property type="entry name" value="Ribosomal_uS17_B"/>
    <property type="match status" value="1"/>
</dbReference>
<dbReference type="InterPro" id="IPR019984">
    <property type="entry name" value="Ribosomal_uS17_bact/chlr"/>
</dbReference>
<dbReference type="AlphaFoldDB" id="A0A1F5TST9"/>
<evidence type="ECO:0000313" key="8">
    <source>
        <dbReference type="Proteomes" id="UP000177579"/>
    </source>
</evidence>
<dbReference type="PANTHER" id="PTHR10744">
    <property type="entry name" value="40S RIBOSOMAL PROTEIN S11 FAMILY MEMBER"/>
    <property type="match status" value="1"/>
</dbReference>
<evidence type="ECO:0000256" key="6">
    <source>
        <dbReference type="HAMAP-Rule" id="MF_01345"/>
    </source>
</evidence>
<organism evidence="7 8">
    <name type="scientific">Candidatus Falkowbacteria bacterium RIFOXYD2_FULL_34_120</name>
    <dbReference type="NCBI Taxonomy" id="1798007"/>
    <lineage>
        <taxon>Bacteria</taxon>
        <taxon>Candidatus Falkowiibacteriota</taxon>
    </lineage>
</organism>
<comment type="function">
    <text evidence="6">One of the primary rRNA binding proteins, it binds specifically to the 5'-end of 16S ribosomal RNA.</text>
</comment>
<comment type="similarity">
    <text evidence="1 6">Belongs to the universal ribosomal protein uS17 family.</text>
</comment>
<dbReference type="NCBIfam" id="TIGR03635">
    <property type="entry name" value="uS17_bact"/>
    <property type="match status" value="1"/>
</dbReference>
<dbReference type="PRINTS" id="PR00973">
    <property type="entry name" value="RIBOSOMALS17"/>
</dbReference>
<dbReference type="InterPro" id="IPR012340">
    <property type="entry name" value="NA-bd_OB-fold"/>
</dbReference>
<sequence length="84" mass="10139">MKKEKELKKAIKKKYQGIVVSDKMDKTIVVRIDRIKTHPKYQKRFTTSKNYKVHDEKNEKKVGDTVVFVECRPMSKDKRWRIVE</sequence>
<dbReference type="PANTHER" id="PTHR10744:SF1">
    <property type="entry name" value="SMALL RIBOSOMAL SUBUNIT PROTEIN US17M"/>
    <property type="match status" value="1"/>
</dbReference>
<gene>
    <name evidence="6" type="primary">rpsQ</name>
    <name evidence="7" type="ORF">A2531_05580</name>
</gene>
<keyword evidence="3 6" id="KW-0694">RNA-binding</keyword>
<comment type="subunit">
    <text evidence="6">Part of the 30S ribosomal subunit.</text>
</comment>
<dbReference type="GO" id="GO:0003735">
    <property type="term" value="F:structural constituent of ribosome"/>
    <property type="evidence" value="ECO:0007669"/>
    <property type="project" value="UniProtKB-UniRule"/>
</dbReference>
<dbReference type="EMBL" id="MFGO01000004">
    <property type="protein sequence ID" value="OGF41867.1"/>
    <property type="molecule type" value="Genomic_DNA"/>
</dbReference>
<keyword evidence="5 6" id="KW-0687">Ribonucleoprotein</keyword>
<dbReference type="Pfam" id="PF00366">
    <property type="entry name" value="Ribosomal_S17"/>
    <property type="match status" value="1"/>
</dbReference>
<keyword evidence="4 6" id="KW-0689">Ribosomal protein</keyword>
<evidence type="ECO:0000256" key="5">
    <source>
        <dbReference type="ARBA" id="ARBA00023274"/>
    </source>
</evidence>
<comment type="caution">
    <text evidence="7">The sequence shown here is derived from an EMBL/GenBank/DDBJ whole genome shotgun (WGS) entry which is preliminary data.</text>
</comment>
<name>A0A1F5TST9_9BACT</name>
<reference evidence="7 8" key="1">
    <citation type="journal article" date="2016" name="Nat. Commun.">
        <title>Thousands of microbial genomes shed light on interconnected biogeochemical processes in an aquifer system.</title>
        <authorList>
            <person name="Anantharaman K."/>
            <person name="Brown C.T."/>
            <person name="Hug L.A."/>
            <person name="Sharon I."/>
            <person name="Castelle C.J."/>
            <person name="Probst A.J."/>
            <person name="Thomas B.C."/>
            <person name="Singh A."/>
            <person name="Wilkins M.J."/>
            <person name="Karaoz U."/>
            <person name="Brodie E.L."/>
            <person name="Williams K.H."/>
            <person name="Hubbard S.S."/>
            <person name="Banfield J.F."/>
        </authorList>
    </citation>
    <scope>NUCLEOTIDE SEQUENCE [LARGE SCALE GENOMIC DNA]</scope>
</reference>
<keyword evidence="2 6" id="KW-0699">rRNA-binding</keyword>
<protein>
    <recommendedName>
        <fullName evidence="6">Small ribosomal subunit protein uS17</fullName>
    </recommendedName>
</protein>
<dbReference type="Gene3D" id="2.40.50.140">
    <property type="entry name" value="Nucleic acid-binding proteins"/>
    <property type="match status" value="1"/>
</dbReference>
<accession>A0A1F5TST9</accession>
<dbReference type="GO" id="GO:0006412">
    <property type="term" value="P:translation"/>
    <property type="evidence" value="ECO:0007669"/>
    <property type="project" value="UniProtKB-UniRule"/>
</dbReference>
<dbReference type="GO" id="GO:0019843">
    <property type="term" value="F:rRNA binding"/>
    <property type="evidence" value="ECO:0007669"/>
    <property type="project" value="UniProtKB-UniRule"/>
</dbReference>
<dbReference type="SUPFAM" id="SSF50249">
    <property type="entry name" value="Nucleic acid-binding proteins"/>
    <property type="match status" value="1"/>
</dbReference>
<dbReference type="CDD" id="cd00364">
    <property type="entry name" value="Ribosomal_uS17"/>
    <property type="match status" value="1"/>
</dbReference>
<dbReference type="InterPro" id="IPR000266">
    <property type="entry name" value="Ribosomal_uS17"/>
</dbReference>
<evidence type="ECO:0000256" key="3">
    <source>
        <dbReference type="ARBA" id="ARBA00022884"/>
    </source>
</evidence>
<dbReference type="Proteomes" id="UP000177579">
    <property type="component" value="Unassembled WGS sequence"/>
</dbReference>